<keyword evidence="4 6" id="KW-0472">Membrane</keyword>
<organism evidence="8 9">
    <name type="scientific">Streptomyces mashuensis</name>
    <dbReference type="NCBI Taxonomy" id="33904"/>
    <lineage>
        <taxon>Bacteria</taxon>
        <taxon>Bacillati</taxon>
        <taxon>Actinomycetota</taxon>
        <taxon>Actinomycetes</taxon>
        <taxon>Kitasatosporales</taxon>
        <taxon>Streptomycetaceae</taxon>
        <taxon>Streptomyces</taxon>
    </lineage>
</organism>
<feature type="transmembrane region" description="Helical" evidence="6">
    <location>
        <begin position="270"/>
        <end position="288"/>
    </location>
</feature>
<evidence type="ECO:0000256" key="5">
    <source>
        <dbReference type="ARBA" id="ARBA00023251"/>
    </source>
</evidence>
<keyword evidence="5" id="KW-0046">Antibiotic resistance</keyword>
<dbReference type="SUPFAM" id="SSF103473">
    <property type="entry name" value="MFS general substrate transporter"/>
    <property type="match status" value="1"/>
</dbReference>
<dbReference type="GO" id="GO:0046677">
    <property type="term" value="P:response to antibiotic"/>
    <property type="evidence" value="ECO:0007669"/>
    <property type="project" value="UniProtKB-KW"/>
</dbReference>
<dbReference type="InterPro" id="IPR020846">
    <property type="entry name" value="MFS_dom"/>
</dbReference>
<feature type="transmembrane region" description="Helical" evidence="6">
    <location>
        <begin position="89"/>
        <end position="106"/>
    </location>
</feature>
<feature type="transmembrane region" description="Helical" evidence="6">
    <location>
        <begin position="207"/>
        <end position="227"/>
    </location>
</feature>
<feature type="transmembrane region" description="Helical" evidence="6">
    <location>
        <begin position="371"/>
        <end position="390"/>
    </location>
</feature>
<dbReference type="AlphaFoldDB" id="A0A919B261"/>
<dbReference type="GO" id="GO:0022857">
    <property type="term" value="F:transmembrane transporter activity"/>
    <property type="evidence" value="ECO:0007669"/>
    <property type="project" value="InterPro"/>
</dbReference>
<evidence type="ECO:0000256" key="6">
    <source>
        <dbReference type="SAM" id="Phobius"/>
    </source>
</evidence>
<evidence type="ECO:0000256" key="3">
    <source>
        <dbReference type="ARBA" id="ARBA00022989"/>
    </source>
</evidence>
<dbReference type="InterPro" id="IPR036259">
    <property type="entry name" value="MFS_trans_sf"/>
</dbReference>
<dbReference type="CDD" id="cd17321">
    <property type="entry name" value="MFS_MMR_MDR_like"/>
    <property type="match status" value="1"/>
</dbReference>
<feature type="transmembrane region" description="Helical" evidence="6">
    <location>
        <begin position="51"/>
        <end position="69"/>
    </location>
</feature>
<protein>
    <submittedName>
        <fullName evidence="8">MFS transporter</fullName>
    </submittedName>
</protein>
<comment type="caution">
    <text evidence="8">The sequence shown here is derived from an EMBL/GenBank/DDBJ whole genome shotgun (WGS) entry which is preliminary data.</text>
</comment>
<gene>
    <name evidence="8" type="ORF">GCM10010218_23790</name>
</gene>
<reference evidence="8" key="1">
    <citation type="journal article" date="2014" name="Int. J. Syst. Evol. Microbiol.">
        <title>Complete genome sequence of Corynebacterium casei LMG S-19264T (=DSM 44701T), isolated from a smear-ripened cheese.</title>
        <authorList>
            <consortium name="US DOE Joint Genome Institute (JGI-PGF)"/>
            <person name="Walter F."/>
            <person name="Albersmeier A."/>
            <person name="Kalinowski J."/>
            <person name="Ruckert C."/>
        </authorList>
    </citation>
    <scope>NUCLEOTIDE SEQUENCE</scope>
    <source>
        <strain evidence="8">JCM 4059</strain>
    </source>
</reference>
<dbReference type="PROSITE" id="PS50850">
    <property type="entry name" value="MFS"/>
    <property type="match status" value="1"/>
</dbReference>
<evidence type="ECO:0000256" key="4">
    <source>
        <dbReference type="ARBA" id="ARBA00023136"/>
    </source>
</evidence>
<feature type="transmembrane region" description="Helical" evidence="6">
    <location>
        <begin position="438"/>
        <end position="455"/>
    </location>
</feature>
<evidence type="ECO:0000259" key="7">
    <source>
        <dbReference type="PROSITE" id="PS50850"/>
    </source>
</evidence>
<feature type="transmembrane region" description="Helical" evidence="6">
    <location>
        <begin position="396"/>
        <end position="417"/>
    </location>
</feature>
<sequence>MADMETKAAVTGAAGTTAAAATTAGLSATGSQARGLRPGAAAPGEHRPRRLTLTVACFGTLLVLTNYCAPMSTLSDTAADLHSSVSGQTWMLSSVMLGIAALLLTTGGLGDAHGQRRAFLAGSAVLAVSTAAGAMATGTGMFVAARIVQGMGSAAILTGSLGIIGHNFPAGPQRTRATGLWGAMVGGGITLGPSLSAALAMAVDWRFGYWVFAAGAVVLTVAVRTCLDESRGNRPERTDWTGAVLFGGAVTALLAALIEGRSGWGRPQVLVLFAVAAVVALAFVVVELRTSAPMLDLRLFLSPGFNAATLGSLFTGLSVLGVLSYLPTVMEKSMGMAALPAGAMLGVWSGTSFVVSLLARRIGDRVQGWHRLVIGMALSIVGDVAVLGIAPDAHWARFLPGLAVSGVGSGLLNAALARMAVESVPVHQAGMGAGANNTARYVGAAIGVALTVVASTSVGSSGDPAVDAGAGMDRALLLSAGLSALGGLAIAATRLWSAREERTRASAH</sequence>
<dbReference type="PANTHER" id="PTHR42718:SF49">
    <property type="entry name" value="EXPORT PROTEIN"/>
    <property type="match status" value="1"/>
</dbReference>
<feature type="transmembrane region" description="Helical" evidence="6">
    <location>
        <begin position="118"/>
        <end position="144"/>
    </location>
</feature>
<feature type="transmembrane region" description="Helical" evidence="6">
    <location>
        <begin position="300"/>
        <end position="326"/>
    </location>
</feature>
<name>A0A919B261_9ACTN</name>
<proteinExistence type="predicted"/>
<dbReference type="Proteomes" id="UP000638313">
    <property type="component" value="Unassembled WGS sequence"/>
</dbReference>
<dbReference type="Gene3D" id="1.20.1250.20">
    <property type="entry name" value="MFS general substrate transporter like domains"/>
    <property type="match status" value="1"/>
</dbReference>
<feature type="transmembrane region" description="Helical" evidence="6">
    <location>
        <begin position="180"/>
        <end position="201"/>
    </location>
</feature>
<dbReference type="GO" id="GO:0005886">
    <property type="term" value="C:plasma membrane"/>
    <property type="evidence" value="ECO:0007669"/>
    <property type="project" value="UniProtKB-SubCell"/>
</dbReference>
<dbReference type="PANTHER" id="PTHR42718">
    <property type="entry name" value="MAJOR FACILITATOR SUPERFAMILY MULTIDRUG TRANSPORTER MFSC"/>
    <property type="match status" value="1"/>
</dbReference>
<feature type="transmembrane region" description="Helical" evidence="6">
    <location>
        <begin position="239"/>
        <end position="258"/>
    </location>
</feature>
<dbReference type="InterPro" id="IPR011701">
    <property type="entry name" value="MFS"/>
</dbReference>
<keyword evidence="3 6" id="KW-1133">Transmembrane helix</keyword>
<keyword evidence="9" id="KW-1185">Reference proteome</keyword>
<evidence type="ECO:0000256" key="2">
    <source>
        <dbReference type="ARBA" id="ARBA00022692"/>
    </source>
</evidence>
<dbReference type="EMBL" id="BNBD01000004">
    <property type="protein sequence ID" value="GHF41960.1"/>
    <property type="molecule type" value="Genomic_DNA"/>
</dbReference>
<feature type="transmembrane region" description="Helical" evidence="6">
    <location>
        <begin position="150"/>
        <end position="168"/>
    </location>
</feature>
<dbReference type="Gene3D" id="1.20.1720.10">
    <property type="entry name" value="Multidrug resistance protein D"/>
    <property type="match status" value="1"/>
</dbReference>
<feature type="transmembrane region" description="Helical" evidence="6">
    <location>
        <begin position="475"/>
        <end position="496"/>
    </location>
</feature>
<dbReference type="Pfam" id="PF07690">
    <property type="entry name" value="MFS_1"/>
    <property type="match status" value="1"/>
</dbReference>
<feature type="transmembrane region" description="Helical" evidence="6">
    <location>
        <begin position="338"/>
        <end position="359"/>
    </location>
</feature>
<accession>A0A919B261</accession>
<evidence type="ECO:0000313" key="9">
    <source>
        <dbReference type="Proteomes" id="UP000638313"/>
    </source>
</evidence>
<evidence type="ECO:0000313" key="8">
    <source>
        <dbReference type="EMBL" id="GHF41960.1"/>
    </source>
</evidence>
<reference evidence="8" key="2">
    <citation type="submission" date="2020-09" db="EMBL/GenBank/DDBJ databases">
        <authorList>
            <person name="Sun Q."/>
            <person name="Ohkuma M."/>
        </authorList>
    </citation>
    <scope>NUCLEOTIDE SEQUENCE</scope>
    <source>
        <strain evidence="8">JCM 4059</strain>
    </source>
</reference>
<comment type="subcellular location">
    <subcellularLocation>
        <location evidence="1">Cell membrane</location>
        <topology evidence="1">Multi-pass membrane protein</topology>
    </subcellularLocation>
</comment>
<keyword evidence="2 6" id="KW-0812">Transmembrane</keyword>
<evidence type="ECO:0000256" key="1">
    <source>
        <dbReference type="ARBA" id="ARBA00004651"/>
    </source>
</evidence>
<feature type="domain" description="Major facilitator superfamily (MFS) profile" evidence="7">
    <location>
        <begin position="52"/>
        <end position="498"/>
    </location>
</feature>